<dbReference type="EMBL" id="CH476630">
    <property type="protein sequence ID" value="EDN91922.1"/>
    <property type="molecule type" value="Genomic_DNA"/>
</dbReference>
<proteinExistence type="predicted"/>
<dbReference type="Proteomes" id="UP000001312">
    <property type="component" value="Unassembled WGS sequence"/>
</dbReference>
<gene>
    <name evidence="1" type="ORF">SS1G_07783</name>
</gene>
<dbReference type="KEGG" id="ssl:SS1G_07783"/>
<dbReference type="RefSeq" id="XP_001591158.1">
    <property type="nucleotide sequence ID" value="XM_001591108.1"/>
</dbReference>
<protein>
    <submittedName>
        <fullName evidence="1">Uncharacterized protein</fullName>
    </submittedName>
</protein>
<organism evidence="1 2">
    <name type="scientific">Sclerotinia sclerotiorum (strain ATCC 18683 / 1980 / Ss-1)</name>
    <name type="common">White mold</name>
    <name type="synonym">Whetzelinia sclerotiorum</name>
    <dbReference type="NCBI Taxonomy" id="665079"/>
    <lineage>
        <taxon>Eukaryota</taxon>
        <taxon>Fungi</taxon>
        <taxon>Dikarya</taxon>
        <taxon>Ascomycota</taxon>
        <taxon>Pezizomycotina</taxon>
        <taxon>Leotiomycetes</taxon>
        <taxon>Helotiales</taxon>
        <taxon>Sclerotiniaceae</taxon>
        <taxon>Sclerotinia</taxon>
    </lineage>
</organism>
<dbReference type="AlphaFoldDB" id="A7ER30"/>
<name>A7ER30_SCLS1</name>
<sequence>MHPALPYSCITPPLLFLSQCIGGRRGRKRIILGSNELFCMKVQQWVQKFQFLHPLVTNHGLDYGSNNNDQKQRKDQVANVGVPILSENSIRKEVKIIMKVTYALTALSLLGVAVALPTLIAKRDAQPEEATNYIYAVGVESEKRDARPSEEATNYFYAVGAETEKRDAKPEEAANYFYVVGAETEKRDAQPAEEATNFFYAVGTESEKRDTQPEEATNYFYVVGTEIEKRSAKPEEATKYFYTVGTETGKRDAQPEVALDLEYTVGAETETANNDSYIVGPEKRDA</sequence>
<accession>A7ER30</accession>
<keyword evidence="2" id="KW-1185">Reference proteome</keyword>
<reference evidence="2" key="1">
    <citation type="journal article" date="2011" name="PLoS Genet.">
        <title>Genomic analysis of the necrotrophic fungal pathogens Sclerotinia sclerotiorum and Botrytis cinerea.</title>
        <authorList>
            <person name="Amselem J."/>
            <person name="Cuomo C.A."/>
            <person name="van Kan J.A."/>
            <person name="Viaud M."/>
            <person name="Benito E.P."/>
            <person name="Couloux A."/>
            <person name="Coutinho P.M."/>
            <person name="de Vries R.P."/>
            <person name="Dyer P.S."/>
            <person name="Fillinger S."/>
            <person name="Fournier E."/>
            <person name="Gout L."/>
            <person name="Hahn M."/>
            <person name="Kohn L."/>
            <person name="Lapalu N."/>
            <person name="Plummer K.M."/>
            <person name="Pradier J.M."/>
            <person name="Quevillon E."/>
            <person name="Sharon A."/>
            <person name="Simon A."/>
            <person name="ten Have A."/>
            <person name="Tudzynski B."/>
            <person name="Tudzynski P."/>
            <person name="Wincker P."/>
            <person name="Andrew M."/>
            <person name="Anthouard V."/>
            <person name="Beever R.E."/>
            <person name="Beffa R."/>
            <person name="Benoit I."/>
            <person name="Bouzid O."/>
            <person name="Brault B."/>
            <person name="Chen Z."/>
            <person name="Choquer M."/>
            <person name="Collemare J."/>
            <person name="Cotton P."/>
            <person name="Danchin E.G."/>
            <person name="Da Silva C."/>
            <person name="Gautier A."/>
            <person name="Giraud C."/>
            <person name="Giraud T."/>
            <person name="Gonzalez C."/>
            <person name="Grossetete S."/>
            <person name="Guldener U."/>
            <person name="Henrissat B."/>
            <person name="Howlett B.J."/>
            <person name="Kodira C."/>
            <person name="Kretschmer M."/>
            <person name="Lappartient A."/>
            <person name="Leroch M."/>
            <person name="Levis C."/>
            <person name="Mauceli E."/>
            <person name="Neuveglise C."/>
            <person name="Oeser B."/>
            <person name="Pearson M."/>
            <person name="Poulain J."/>
            <person name="Poussereau N."/>
            <person name="Quesneville H."/>
            <person name="Rascle C."/>
            <person name="Schumacher J."/>
            <person name="Segurens B."/>
            <person name="Sexton A."/>
            <person name="Silva E."/>
            <person name="Sirven C."/>
            <person name="Soanes D.M."/>
            <person name="Talbot N.J."/>
            <person name="Templeton M."/>
            <person name="Yandava C."/>
            <person name="Yarden O."/>
            <person name="Zeng Q."/>
            <person name="Rollins J.A."/>
            <person name="Lebrun M.H."/>
            <person name="Dickman M."/>
        </authorList>
    </citation>
    <scope>NUCLEOTIDE SEQUENCE [LARGE SCALE GENOMIC DNA]</scope>
    <source>
        <strain evidence="2">ATCC 18683 / 1980 / Ss-1</strain>
    </source>
</reference>
<evidence type="ECO:0000313" key="1">
    <source>
        <dbReference type="EMBL" id="EDN91922.1"/>
    </source>
</evidence>
<evidence type="ECO:0000313" key="2">
    <source>
        <dbReference type="Proteomes" id="UP000001312"/>
    </source>
</evidence>
<dbReference type="InParanoid" id="A7ER30"/>
<dbReference type="GeneID" id="5487482"/>